<dbReference type="Pfam" id="PF00849">
    <property type="entry name" value="PseudoU_synth_2"/>
    <property type="match status" value="1"/>
</dbReference>
<evidence type="ECO:0000256" key="5">
    <source>
        <dbReference type="RuleBase" id="RU003887"/>
    </source>
</evidence>
<dbReference type="GO" id="GO:0001522">
    <property type="term" value="P:pseudouridine synthesis"/>
    <property type="evidence" value="ECO:0007669"/>
    <property type="project" value="InterPro"/>
</dbReference>
<dbReference type="SUPFAM" id="SSF55120">
    <property type="entry name" value="Pseudouridine synthase"/>
    <property type="match status" value="1"/>
</dbReference>
<organism evidence="7 8">
    <name type="scientific">Vagococcus entomophilus</name>
    <dbReference type="NCBI Taxonomy" id="1160095"/>
    <lineage>
        <taxon>Bacteria</taxon>
        <taxon>Bacillati</taxon>
        <taxon>Bacillota</taxon>
        <taxon>Bacilli</taxon>
        <taxon>Lactobacillales</taxon>
        <taxon>Enterococcaceae</taxon>
        <taxon>Vagococcus</taxon>
    </lineage>
</organism>
<evidence type="ECO:0000259" key="6">
    <source>
        <dbReference type="Pfam" id="PF00849"/>
    </source>
</evidence>
<comment type="similarity">
    <text evidence="1 5">Belongs to the pseudouridine synthase RsuA family.</text>
</comment>
<dbReference type="GO" id="GO:0140098">
    <property type="term" value="F:catalytic activity, acting on RNA"/>
    <property type="evidence" value="ECO:0007669"/>
    <property type="project" value="UniProtKB-ARBA"/>
</dbReference>
<dbReference type="GO" id="GO:0003723">
    <property type="term" value="F:RNA binding"/>
    <property type="evidence" value="ECO:0007669"/>
    <property type="project" value="UniProtKB-KW"/>
</dbReference>
<keyword evidence="8" id="KW-1185">Reference proteome</keyword>
<dbReference type="InterPro" id="IPR042092">
    <property type="entry name" value="PsdUridine_s_RsuA/RluB/E/F_cat"/>
</dbReference>
<dbReference type="PANTHER" id="PTHR47683:SF4">
    <property type="entry name" value="PSEUDOURIDINE SYNTHASE"/>
    <property type="match status" value="1"/>
</dbReference>
<evidence type="ECO:0000313" key="8">
    <source>
        <dbReference type="Proteomes" id="UP000288669"/>
    </source>
</evidence>
<dbReference type="InterPro" id="IPR006145">
    <property type="entry name" value="PsdUridine_synth_RsuA/RluA"/>
</dbReference>
<evidence type="ECO:0000256" key="1">
    <source>
        <dbReference type="ARBA" id="ARBA00008348"/>
    </source>
</evidence>
<dbReference type="PROSITE" id="PS01149">
    <property type="entry name" value="PSI_RSU"/>
    <property type="match status" value="1"/>
</dbReference>
<dbReference type="AlphaFoldDB" id="A0A430AI52"/>
<dbReference type="Gene3D" id="3.10.290.10">
    <property type="entry name" value="RNA-binding S4 domain"/>
    <property type="match status" value="1"/>
</dbReference>
<evidence type="ECO:0000313" key="7">
    <source>
        <dbReference type="EMBL" id="RSU07718.1"/>
    </source>
</evidence>
<feature type="domain" description="Pseudouridine synthase RsuA/RluA-like" evidence="6">
    <location>
        <begin position="62"/>
        <end position="194"/>
    </location>
</feature>
<dbReference type="InterPro" id="IPR036986">
    <property type="entry name" value="S4_RNA-bd_sf"/>
</dbReference>
<dbReference type="GO" id="GO:0009982">
    <property type="term" value="F:pseudouridine synthase activity"/>
    <property type="evidence" value="ECO:0007669"/>
    <property type="project" value="InterPro"/>
</dbReference>
<accession>A0A430AI52</accession>
<reference evidence="7 8" key="1">
    <citation type="submission" date="2017-05" db="EMBL/GenBank/DDBJ databases">
        <title>Vagococcus spp. assemblies.</title>
        <authorList>
            <person name="Gulvik C.A."/>
        </authorList>
    </citation>
    <scope>NUCLEOTIDE SEQUENCE [LARGE SCALE GENOMIC DNA]</scope>
    <source>
        <strain evidence="7 8">DSM 24756</strain>
    </source>
</reference>
<dbReference type="RefSeq" id="WP_126821628.1">
    <property type="nucleotide sequence ID" value="NZ_JBHLWU010000001.1"/>
</dbReference>
<dbReference type="NCBIfam" id="TIGR00093">
    <property type="entry name" value="pseudouridine synthase"/>
    <property type="match status" value="1"/>
</dbReference>
<evidence type="ECO:0000256" key="3">
    <source>
        <dbReference type="ARBA" id="ARBA00023235"/>
    </source>
</evidence>
<dbReference type="Gene3D" id="3.30.70.1560">
    <property type="entry name" value="Alpha-L RNA-binding motif"/>
    <property type="match status" value="1"/>
</dbReference>
<gene>
    <name evidence="7" type="ORF">CBF30_00305</name>
</gene>
<evidence type="ECO:0000256" key="4">
    <source>
        <dbReference type="PROSITE-ProRule" id="PRU00182"/>
    </source>
</evidence>
<keyword evidence="3 5" id="KW-0413">Isomerase</keyword>
<dbReference type="FunFam" id="3.30.70.1560:FF:000001">
    <property type="entry name" value="Pseudouridine synthase"/>
    <property type="match status" value="1"/>
</dbReference>
<dbReference type="InterPro" id="IPR018496">
    <property type="entry name" value="PsdUridine_synth_RsuA/RluB_CS"/>
</dbReference>
<dbReference type="EC" id="5.4.99.-" evidence="5"/>
<dbReference type="InterPro" id="IPR020094">
    <property type="entry name" value="TruA/RsuA/RluB/E/F_N"/>
</dbReference>
<dbReference type="Gene3D" id="3.30.70.580">
    <property type="entry name" value="Pseudouridine synthase I, catalytic domain, N-terminal subdomain"/>
    <property type="match status" value="1"/>
</dbReference>
<dbReference type="PANTHER" id="PTHR47683">
    <property type="entry name" value="PSEUDOURIDINE SYNTHASE FAMILY PROTEIN-RELATED"/>
    <property type="match status" value="1"/>
</dbReference>
<dbReference type="GO" id="GO:0006364">
    <property type="term" value="P:rRNA processing"/>
    <property type="evidence" value="ECO:0007669"/>
    <property type="project" value="UniProtKB-ARBA"/>
</dbReference>
<dbReference type="PROSITE" id="PS50889">
    <property type="entry name" value="S4"/>
    <property type="match status" value="1"/>
</dbReference>
<dbReference type="SUPFAM" id="SSF55174">
    <property type="entry name" value="Alpha-L RNA-binding motif"/>
    <property type="match status" value="1"/>
</dbReference>
<dbReference type="OrthoDB" id="9807213at2"/>
<dbReference type="Proteomes" id="UP000288669">
    <property type="component" value="Unassembled WGS sequence"/>
</dbReference>
<proteinExistence type="inferred from homology"/>
<dbReference type="CDD" id="cd00165">
    <property type="entry name" value="S4"/>
    <property type="match status" value="1"/>
</dbReference>
<dbReference type="EMBL" id="NGJZ01000001">
    <property type="protein sequence ID" value="RSU07718.1"/>
    <property type="molecule type" value="Genomic_DNA"/>
</dbReference>
<protein>
    <recommendedName>
        <fullName evidence="5">Pseudouridine synthase</fullName>
        <ecNumber evidence="5">5.4.99.-</ecNumber>
    </recommendedName>
</protein>
<dbReference type="CDD" id="cd02553">
    <property type="entry name" value="PseudoU_synth_RsuA"/>
    <property type="match status" value="1"/>
</dbReference>
<name>A0A430AI52_9ENTE</name>
<keyword evidence="2 4" id="KW-0694">RNA-binding</keyword>
<sequence>MRIDKLLEMNGYGSRKTIKRLFSAKKVKVNGVVIMQQNINVDPNIQSIQVLGKTIETSPHVYYLLNKPKGYVSSHCEKQEKSIFSILKKSDYRSDLSMVGRLDKDTEGVLLLTNNGKLAYEMLLPDKHVKKVYEVVVNGSLKKEDCATFKAGITFLDGTKCKPAKLEIIWASEHSSKAYVTLEEGKFHQVKKMFLCVGVKVTALRRVRFGPLILDEKLAVGQYRALNKQELNSLEAYFC</sequence>
<evidence type="ECO:0000256" key="2">
    <source>
        <dbReference type="ARBA" id="ARBA00022884"/>
    </source>
</evidence>
<dbReference type="InterPro" id="IPR050343">
    <property type="entry name" value="RsuA_PseudoU_synthase"/>
</dbReference>
<dbReference type="InterPro" id="IPR020103">
    <property type="entry name" value="PsdUridine_synth_cat_dom_sf"/>
</dbReference>
<dbReference type="InterPro" id="IPR000748">
    <property type="entry name" value="PsdUridine_synth_RsuA/RluB/E/F"/>
</dbReference>
<dbReference type="GO" id="GO:0005829">
    <property type="term" value="C:cytosol"/>
    <property type="evidence" value="ECO:0007669"/>
    <property type="project" value="UniProtKB-ARBA"/>
</dbReference>
<comment type="caution">
    <text evidence="7">The sequence shown here is derived from an EMBL/GenBank/DDBJ whole genome shotgun (WGS) entry which is preliminary data.</text>
</comment>